<keyword evidence="2" id="KW-1185">Reference proteome</keyword>
<evidence type="ECO:0000313" key="2">
    <source>
        <dbReference type="Proteomes" id="UP000008022"/>
    </source>
</evidence>
<name>A0A0E0R9Z6_ORYRU</name>
<dbReference type="Proteomes" id="UP000008022">
    <property type="component" value="Unassembled WGS sequence"/>
</dbReference>
<reference evidence="1" key="2">
    <citation type="submission" date="2015-06" db="UniProtKB">
        <authorList>
            <consortium name="EnsemblPlants"/>
        </authorList>
    </citation>
    <scope>IDENTIFICATION</scope>
</reference>
<dbReference type="AlphaFoldDB" id="A0A0E0R9Z6"/>
<dbReference type="Gramene" id="ORUFI11G18770.1">
    <property type="protein sequence ID" value="ORUFI11G18770.1"/>
    <property type="gene ID" value="ORUFI11G18770"/>
</dbReference>
<organism evidence="1 2">
    <name type="scientific">Oryza rufipogon</name>
    <name type="common">Brownbeard rice</name>
    <name type="synonym">Asian wild rice</name>
    <dbReference type="NCBI Taxonomy" id="4529"/>
    <lineage>
        <taxon>Eukaryota</taxon>
        <taxon>Viridiplantae</taxon>
        <taxon>Streptophyta</taxon>
        <taxon>Embryophyta</taxon>
        <taxon>Tracheophyta</taxon>
        <taxon>Spermatophyta</taxon>
        <taxon>Magnoliopsida</taxon>
        <taxon>Liliopsida</taxon>
        <taxon>Poales</taxon>
        <taxon>Poaceae</taxon>
        <taxon>BOP clade</taxon>
        <taxon>Oryzoideae</taxon>
        <taxon>Oryzeae</taxon>
        <taxon>Oryzinae</taxon>
        <taxon>Oryza</taxon>
    </lineage>
</organism>
<reference evidence="2" key="1">
    <citation type="submission" date="2013-06" db="EMBL/GenBank/DDBJ databases">
        <authorList>
            <person name="Zhao Q."/>
        </authorList>
    </citation>
    <scope>NUCLEOTIDE SEQUENCE</scope>
    <source>
        <strain evidence="2">cv. W1943</strain>
    </source>
</reference>
<evidence type="ECO:0000313" key="1">
    <source>
        <dbReference type="EnsemblPlants" id="ORUFI11G18770.1"/>
    </source>
</evidence>
<protein>
    <submittedName>
        <fullName evidence="1">Uncharacterized protein</fullName>
    </submittedName>
</protein>
<accession>A0A0E0R9Z6</accession>
<dbReference type="EnsemblPlants" id="ORUFI11G18770.1">
    <property type="protein sequence ID" value="ORUFI11G18770.1"/>
    <property type="gene ID" value="ORUFI11G18770"/>
</dbReference>
<sequence length="160" mass="17576">MVVWSFFFPLSHVFPSQKSSDACSWSHGACGQLPPSPRAREAGAAAFLSSSLSQPLLPPCGASGYRHRLPSELAAAAATFLQVRCPLSPPYRLFLHPTRTWFCKICAASSAYKHAVTNRPAFIFGSINERITYVEKDMDGLDPLGKADFLFISETDVNFF</sequence>
<proteinExistence type="predicted"/>
<dbReference type="HOGENOM" id="CLU_1655021_0_0_1"/>